<evidence type="ECO:0000259" key="3">
    <source>
        <dbReference type="PROSITE" id="PS50043"/>
    </source>
</evidence>
<dbReference type="PRINTS" id="PR00038">
    <property type="entry name" value="HTHLUXR"/>
</dbReference>
<dbReference type="GO" id="GO:0003677">
    <property type="term" value="F:DNA binding"/>
    <property type="evidence" value="ECO:0007669"/>
    <property type="project" value="InterPro"/>
</dbReference>
<protein>
    <submittedName>
        <fullName evidence="4">ATP/maltotriose-dependent transcriptional regulator MalT</fullName>
    </submittedName>
</protein>
<evidence type="ECO:0000313" key="5">
    <source>
        <dbReference type="Proteomes" id="UP000546642"/>
    </source>
</evidence>
<dbReference type="SMART" id="SM00421">
    <property type="entry name" value="HTH_LUXR"/>
    <property type="match status" value="1"/>
</dbReference>
<dbReference type="AlphaFoldDB" id="A0A7X0D5U9"/>
<dbReference type="Proteomes" id="UP000546642">
    <property type="component" value="Unassembled WGS sequence"/>
</dbReference>
<keyword evidence="1" id="KW-0547">Nucleotide-binding</keyword>
<dbReference type="Pfam" id="PF13191">
    <property type="entry name" value="AAA_16"/>
    <property type="match status" value="1"/>
</dbReference>
<dbReference type="SUPFAM" id="SSF48452">
    <property type="entry name" value="TPR-like"/>
    <property type="match status" value="1"/>
</dbReference>
<dbReference type="InterPro" id="IPR000792">
    <property type="entry name" value="Tscrpt_reg_LuxR_C"/>
</dbReference>
<keyword evidence="2" id="KW-0067">ATP-binding</keyword>
<comment type="caution">
    <text evidence="4">The sequence shown here is derived from an EMBL/GenBank/DDBJ whole genome shotgun (WGS) entry which is preliminary data.</text>
</comment>
<gene>
    <name evidence="4" type="ORF">HNR23_002655</name>
</gene>
<dbReference type="Gene3D" id="3.40.50.300">
    <property type="entry name" value="P-loop containing nucleotide triphosphate hydrolases"/>
    <property type="match status" value="1"/>
</dbReference>
<dbReference type="PANTHER" id="PTHR16305:SF35">
    <property type="entry name" value="TRANSCRIPTIONAL ACTIVATOR DOMAIN"/>
    <property type="match status" value="1"/>
</dbReference>
<organism evidence="4 5">
    <name type="scientific">Nocardiopsis mwathae</name>
    <dbReference type="NCBI Taxonomy" id="1472723"/>
    <lineage>
        <taxon>Bacteria</taxon>
        <taxon>Bacillati</taxon>
        <taxon>Actinomycetota</taxon>
        <taxon>Actinomycetes</taxon>
        <taxon>Streptosporangiales</taxon>
        <taxon>Nocardiopsidaceae</taxon>
        <taxon>Nocardiopsis</taxon>
    </lineage>
</organism>
<dbReference type="GO" id="GO:0005524">
    <property type="term" value="F:ATP binding"/>
    <property type="evidence" value="ECO:0007669"/>
    <property type="project" value="UniProtKB-KW"/>
</dbReference>
<dbReference type="SUPFAM" id="SSF52540">
    <property type="entry name" value="P-loop containing nucleoside triphosphate hydrolases"/>
    <property type="match status" value="1"/>
</dbReference>
<dbReference type="SUPFAM" id="SSF46894">
    <property type="entry name" value="C-terminal effector domain of the bipartite response regulators"/>
    <property type="match status" value="1"/>
</dbReference>
<dbReference type="GO" id="GO:0004016">
    <property type="term" value="F:adenylate cyclase activity"/>
    <property type="evidence" value="ECO:0007669"/>
    <property type="project" value="TreeGrafter"/>
</dbReference>
<dbReference type="InterPro" id="IPR016032">
    <property type="entry name" value="Sig_transdc_resp-reg_C-effctor"/>
</dbReference>
<dbReference type="PANTHER" id="PTHR16305">
    <property type="entry name" value="TESTICULAR SOLUBLE ADENYLYL CYCLASE"/>
    <property type="match status" value="1"/>
</dbReference>
<dbReference type="CDD" id="cd06170">
    <property type="entry name" value="LuxR_C_like"/>
    <property type="match status" value="1"/>
</dbReference>
<dbReference type="Gene3D" id="1.10.10.10">
    <property type="entry name" value="Winged helix-like DNA-binding domain superfamily/Winged helix DNA-binding domain"/>
    <property type="match status" value="1"/>
</dbReference>
<dbReference type="GO" id="GO:0006355">
    <property type="term" value="P:regulation of DNA-templated transcription"/>
    <property type="evidence" value="ECO:0007669"/>
    <property type="project" value="InterPro"/>
</dbReference>
<evidence type="ECO:0000256" key="1">
    <source>
        <dbReference type="ARBA" id="ARBA00022741"/>
    </source>
</evidence>
<accession>A0A7X0D5U9</accession>
<sequence>MSTIGTSPVFVGRRAELRALLDHAHRARTEAPATMLIGGDAGVGKSRLVTEFATRAGQGRVVFGGCLELGVSGLPFAPFAAVLRHLLRDLGRAPFDALALDGEHELARLLPELGRAPTERREARGILFEQVLRLLTAAARPDGLTVVVEDLHWADNATRDLLIFLLRNLDTAGIQVVATFRSDDLHRTHPLRRLLPELERLTSVTRMDLRPLDHDEVAEQAAAIRGTPLPPEEVTALFERTGGNPLFVESLTDCSAILTGDVPESTRELLLASLHRLDDRARFVVRVASVGAVSGGRIEHGLLAHVADLPEDTLDAALHAVVDTNLLRVEGTGYRFRHALLREAVHSELLPGQHARLHLRFAEALDTLPGAAPADRLAAEQAHHFHAAGDLPRALSAAWSAGVHARESLAYAEALLMLERVLELWDRVPDAEDRTGGDNRVDVTSLAAGCAVEAGQVQRARELCDLGLGDIPADARDARSLARRGVLLRRRGQARIQLSDSEGLDDFHAAQAVHPRHAYGYGFLLSLLAREALLRQRMPGRTGQADDDGHDAIALATEAIRYSEAPPAGAEDCDDCAKADALITLGTALLGRGETEAGRAALDEGVGMAQRMSEPSLETRGMINLSHHLREQGRHGEAIDVLDRSLERLRDLGLMSSHGPFTALNLAETHFDLGNLETSRQMTRTGLGWSPSPTHRVYLGHATVRAALAMGDLADARAHAAHGDVRRTLTTARIHTAQLGIAATLELDLADNDLDHAIDLAGETLRTVDLGYSSGYGWLLIDLVAEVLRRASADAPQRRPQQTAEVRRLVDEVAAAMPEIGPVQSAYRVSSSARLAAADLRDATEVAATWRNAVDTWECTPLRLRSADARLHAAEAGVAAGDRADADTWVRAAAATAKECGAAVLENRAADLARRLGISLDATAGTAPPALPAGLTPRETEVLRLLGRGYTNAEIAGELFIAVKTASVHVSNILAKLDVANRGAAGARARELGLAG</sequence>
<dbReference type="InterPro" id="IPR036388">
    <property type="entry name" value="WH-like_DNA-bd_sf"/>
</dbReference>
<dbReference type="PROSITE" id="PS50043">
    <property type="entry name" value="HTH_LUXR_2"/>
    <property type="match status" value="1"/>
</dbReference>
<proteinExistence type="predicted"/>
<keyword evidence="5" id="KW-1185">Reference proteome</keyword>
<dbReference type="InterPro" id="IPR011990">
    <property type="entry name" value="TPR-like_helical_dom_sf"/>
</dbReference>
<dbReference type="EMBL" id="JACHDS010000001">
    <property type="protein sequence ID" value="MBB6172595.1"/>
    <property type="molecule type" value="Genomic_DNA"/>
</dbReference>
<reference evidence="4 5" key="1">
    <citation type="submission" date="2020-08" db="EMBL/GenBank/DDBJ databases">
        <title>Sequencing the genomes of 1000 actinobacteria strains.</title>
        <authorList>
            <person name="Klenk H.-P."/>
        </authorList>
    </citation>
    <scope>NUCLEOTIDE SEQUENCE [LARGE SCALE GENOMIC DNA]</scope>
    <source>
        <strain evidence="4 5">DSM 46659</strain>
    </source>
</reference>
<dbReference type="InterPro" id="IPR027417">
    <property type="entry name" value="P-loop_NTPase"/>
</dbReference>
<dbReference type="InterPro" id="IPR041664">
    <property type="entry name" value="AAA_16"/>
</dbReference>
<name>A0A7X0D5U9_9ACTN</name>
<feature type="domain" description="HTH luxR-type" evidence="3">
    <location>
        <begin position="928"/>
        <end position="993"/>
    </location>
</feature>
<evidence type="ECO:0000256" key="2">
    <source>
        <dbReference type="ARBA" id="ARBA00022840"/>
    </source>
</evidence>
<dbReference type="GO" id="GO:0005737">
    <property type="term" value="C:cytoplasm"/>
    <property type="evidence" value="ECO:0007669"/>
    <property type="project" value="TreeGrafter"/>
</dbReference>
<dbReference type="RefSeq" id="WP_184075878.1">
    <property type="nucleotide sequence ID" value="NZ_JACHDS010000001.1"/>
</dbReference>
<dbReference type="Gene3D" id="1.25.40.10">
    <property type="entry name" value="Tetratricopeptide repeat domain"/>
    <property type="match status" value="1"/>
</dbReference>
<evidence type="ECO:0000313" key="4">
    <source>
        <dbReference type="EMBL" id="MBB6172595.1"/>
    </source>
</evidence>
<dbReference type="Pfam" id="PF00196">
    <property type="entry name" value="GerE"/>
    <property type="match status" value="1"/>
</dbReference>